<organism evidence="1 2">
    <name type="scientific">Xanthomonas euroxanthea</name>
    <dbReference type="NCBI Taxonomy" id="2259622"/>
    <lineage>
        <taxon>Bacteria</taxon>
        <taxon>Pseudomonadati</taxon>
        <taxon>Pseudomonadota</taxon>
        <taxon>Gammaproteobacteria</taxon>
        <taxon>Lysobacterales</taxon>
        <taxon>Lysobacteraceae</taxon>
        <taxon>Xanthomonas</taxon>
    </lineage>
</organism>
<dbReference type="EMBL" id="UIHB01000001">
    <property type="protein sequence ID" value="SUZ26533.1"/>
    <property type="molecule type" value="Genomic_DNA"/>
</dbReference>
<dbReference type="Proteomes" id="UP000254168">
    <property type="component" value="Unassembled WGS sequence"/>
</dbReference>
<reference evidence="1 2" key="1">
    <citation type="submission" date="2018-06" db="EMBL/GenBank/DDBJ databases">
        <authorList>
            <person name="Pothier F. J."/>
        </authorList>
    </citation>
    <scope>NUCLEOTIDE SEQUENCE [LARGE SCALE GENOMIC DNA]</scope>
    <source>
        <strain evidence="1 2">CPBF 424</strain>
    </source>
</reference>
<protein>
    <submittedName>
        <fullName evidence="1">Uncharacterized protein</fullName>
    </submittedName>
</protein>
<accession>A0AA46H8U3</accession>
<proteinExistence type="predicted"/>
<sequence>MGLSDERADRRMSTCGSVCVLRGIAALAVFTTRRDDGDRVIMPGGDACGPAACSGRGKNTSVMRGELLRWRSVTATGGMRLSQSANTPCSASTNKIARAGSPCRSRGRCCVAGSIRSRPCALNASVSTAPLDLRYAPRRAGALCLQSRLVLACPPSRDLERHGCRARAYTDVLAACPAMVGRQGPCSQAADQPLCNGSIRAVQARAMTAGVTDGSRVGCCALDGC</sequence>
<evidence type="ECO:0000313" key="2">
    <source>
        <dbReference type="Proteomes" id="UP000254168"/>
    </source>
</evidence>
<comment type="caution">
    <text evidence="1">The sequence shown here is derived from an EMBL/GenBank/DDBJ whole genome shotgun (WGS) entry which is preliminary data.</text>
</comment>
<keyword evidence="2" id="KW-1185">Reference proteome</keyword>
<evidence type="ECO:0000313" key="1">
    <source>
        <dbReference type="EMBL" id="SUZ26533.1"/>
    </source>
</evidence>
<dbReference type="AlphaFoldDB" id="A0AA46H8U3"/>
<gene>
    <name evidence="1" type="ORF">CPBF424_02880</name>
</gene>
<name>A0AA46H8U3_9XANT</name>